<sequence length="79" mass="8590">MLVRGVAGSIMSYHHLPSQPLTPIHRKQMNVSTCSPDICNNPTPSDASVTRGTLAAKASLLKCHFIALSNNQNKNFIED</sequence>
<comment type="caution">
    <text evidence="1">The sequence shown here is derived from an EMBL/GenBank/DDBJ whole genome shotgun (WGS) entry which is preliminary data.</text>
</comment>
<evidence type="ECO:0000313" key="2">
    <source>
        <dbReference type="Proteomes" id="UP000324222"/>
    </source>
</evidence>
<proteinExistence type="predicted"/>
<name>A0A5B7IWV4_PORTR</name>
<accession>A0A5B7IWV4</accession>
<dbReference type="AlphaFoldDB" id="A0A5B7IWV4"/>
<protein>
    <submittedName>
        <fullName evidence="1">Uncharacterized protein</fullName>
    </submittedName>
</protein>
<evidence type="ECO:0000313" key="1">
    <source>
        <dbReference type="EMBL" id="MPC85148.1"/>
    </source>
</evidence>
<gene>
    <name evidence="1" type="ORF">E2C01_079910</name>
</gene>
<keyword evidence="2" id="KW-1185">Reference proteome</keyword>
<reference evidence="1 2" key="1">
    <citation type="submission" date="2019-05" db="EMBL/GenBank/DDBJ databases">
        <title>Another draft genome of Portunus trituberculatus and its Hox gene families provides insights of decapod evolution.</title>
        <authorList>
            <person name="Jeong J.-H."/>
            <person name="Song I."/>
            <person name="Kim S."/>
            <person name="Choi T."/>
            <person name="Kim D."/>
            <person name="Ryu S."/>
            <person name="Kim W."/>
        </authorList>
    </citation>
    <scope>NUCLEOTIDE SEQUENCE [LARGE SCALE GENOMIC DNA]</scope>
    <source>
        <tissue evidence="1">Muscle</tissue>
    </source>
</reference>
<dbReference type="EMBL" id="VSRR010067493">
    <property type="protein sequence ID" value="MPC85148.1"/>
    <property type="molecule type" value="Genomic_DNA"/>
</dbReference>
<dbReference type="Proteomes" id="UP000324222">
    <property type="component" value="Unassembled WGS sequence"/>
</dbReference>
<organism evidence="1 2">
    <name type="scientific">Portunus trituberculatus</name>
    <name type="common">Swimming crab</name>
    <name type="synonym">Neptunus trituberculatus</name>
    <dbReference type="NCBI Taxonomy" id="210409"/>
    <lineage>
        <taxon>Eukaryota</taxon>
        <taxon>Metazoa</taxon>
        <taxon>Ecdysozoa</taxon>
        <taxon>Arthropoda</taxon>
        <taxon>Crustacea</taxon>
        <taxon>Multicrustacea</taxon>
        <taxon>Malacostraca</taxon>
        <taxon>Eumalacostraca</taxon>
        <taxon>Eucarida</taxon>
        <taxon>Decapoda</taxon>
        <taxon>Pleocyemata</taxon>
        <taxon>Brachyura</taxon>
        <taxon>Eubrachyura</taxon>
        <taxon>Portunoidea</taxon>
        <taxon>Portunidae</taxon>
        <taxon>Portuninae</taxon>
        <taxon>Portunus</taxon>
    </lineage>
</organism>